<dbReference type="Proteomes" id="UP000324222">
    <property type="component" value="Unassembled WGS sequence"/>
</dbReference>
<keyword evidence="2" id="KW-1185">Reference proteome</keyword>
<organism evidence="1 2">
    <name type="scientific">Portunus trituberculatus</name>
    <name type="common">Swimming crab</name>
    <name type="synonym">Neptunus trituberculatus</name>
    <dbReference type="NCBI Taxonomy" id="210409"/>
    <lineage>
        <taxon>Eukaryota</taxon>
        <taxon>Metazoa</taxon>
        <taxon>Ecdysozoa</taxon>
        <taxon>Arthropoda</taxon>
        <taxon>Crustacea</taxon>
        <taxon>Multicrustacea</taxon>
        <taxon>Malacostraca</taxon>
        <taxon>Eumalacostraca</taxon>
        <taxon>Eucarida</taxon>
        <taxon>Decapoda</taxon>
        <taxon>Pleocyemata</taxon>
        <taxon>Brachyura</taxon>
        <taxon>Eubrachyura</taxon>
        <taxon>Portunoidea</taxon>
        <taxon>Portunidae</taxon>
        <taxon>Portuninae</taxon>
        <taxon>Portunus</taxon>
    </lineage>
</organism>
<name>A0A5B7DCK0_PORTR</name>
<accession>A0A5B7DCK0</accession>
<evidence type="ECO:0000313" key="2">
    <source>
        <dbReference type="Proteomes" id="UP000324222"/>
    </source>
</evidence>
<protein>
    <submittedName>
        <fullName evidence="1">Uncharacterized protein</fullName>
    </submittedName>
</protein>
<proteinExistence type="predicted"/>
<dbReference type="AlphaFoldDB" id="A0A5B7DCK0"/>
<dbReference type="EMBL" id="VSRR010000713">
    <property type="protein sequence ID" value="MPC18816.1"/>
    <property type="molecule type" value="Genomic_DNA"/>
</dbReference>
<reference evidence="1" key="1">
    <citation type="submission" date="2019-05" db="EMBL/GenBank/DDBJ databases">
        <title>Another draft genome of Portunus trituberculatus and its Hox gene families provides insights of decapod evolution.</title>
        <authorList>
            <person name="Jeong J.-H."/>
            <person name="Song I."/>
            <person name="Kim S."/>
            <person name="Choi T."/>
            <person name="Kim D."/>
            <person name="Ryu S."/>
            <person name="Kim W."/>
        </authorList>
    </citation>
    <scope>NUCLEOTIDE SEQUENCE [LARGE SCALE GENOMIC DNA]</scope>
    <source>
        <tissue evidence="1">Muscle</tissue>
    </source>
</reference>
<evidence type="ECO:0000313" key="1">
    <source>
        <dbReference type="EMBL" id="MPC18816.1"/>
    </source>
</evidence>
<gene>
    <name evidence="1" type="ORF">E2C01_011711</name>
</gene>
<sequence length="71" mass="7900">METGPYERKALLVLVVPCKPLTSHPNTPTSHFLALPFRGILTGRSFKNSCGEIEIVKTVAIDLDLHRPFLI</sequence>
<comment type="caution">
    <text evidence="1">The sequence shown here is derived from an EMBL/GenBank/DDBJ whole genome shotgun (WGS) entry which is preliminary data.</text>
</comment>